<reference evidence="5 6" key="1">
    <citation type="submission" date="2017-06" db="EMBL/GenBank/DDBJ databases">
        <authorList>
            <person name="Kim H.J."/>
            <person name="Triplett B.A."/>
        </authorList>
    </citation>
    <scope>NUCLEOTIDE SEQUENCE [LARGE SCALE GENOMIC DNA]</scope>
    <source>
        <strain evidence="5 6">DSM 18704</strain>
    </source>
</reference>
<dbReference type="PANTHER" id="PTHR46796">
    <property type="entry name" value="HTH-TYPE TRANSCRIPTIONAL ACTIVATOR RHAS-RELATED"/>
    <property type="match status" value="1"/>
</dbReference>
<dbReference type="SMART" id="SM00342">
    <property type="entry name" value="HTH_ARAC"/>
    <property type="match status" value="1"/>
</dbReference>
<keyword evidence="2" id="KW-0238">DNA-binding</keyword>
<dbReference type="InterPro" id="IPR050204">
    <property type="entry name" value="AraC_XylS_family_regulators"/>
</dbReference>
<keyword evidence="6" id="KW-1185">Reference proteome</keyword>
<dbReference type="OrthoDB" id="9778008at2"/>
<keyword evidence="3" id="KW-0804">Transcription</keyword>
<organism evidence="5 6">
    <name type="scientific">Granulicella rosea</name>
    <dbReference type="NCBI Taxonomy" id="474952"/>
    <lineage>
        <taxon>Bacteria</taxon>
        <taxon>Pseudomonadati</taxon>
        <taxon>Acidobacteriota</taxon>
        <taxon>Terriglobia</taxon>
        <taxon>Terriglobales</taxon>
        <taxon>Acidobacteriaceae</taxon>
        <taxon>Granulicella</taxon>
    </lineage>
</organism>
<dbReference type="PANTHER" id="PTHR46796:SF6">
    <property type="entry name" value="ARAC SUBFAMILY"/>
    <property type="match status" value="1"/>
</dbReference>
<protein>
    <submittedName>
        <fullName evidence="5">AraC family transcriptional regulator</fullName>
    </submittedName>
</protein>
<dbReference type="PROSITE" id="PS01124">
    <property type="entry name" value="HTH_ARAC_FAMILY_2"/>
    <property type="match status" value="1"/>
</dbReference>
<proteinExistence type="predicted"/>
<dbReference type="AlphaFoldDB" id="A0A239M2T4"/>
<sequence length="298" mass="33461">MSETRIILVGADDPLPSDHFWHEGEGFAIYTADQPRSTWREHTHEHVQVTIGLEPAHMHAEWRSGGKVAARRELSGNSVTIIPAGEPHRTLWQRRATLIHVYLDMELLAATARSVLHLDTFALRPTYLVRDPFVEELGRALYRECRTGALSDAFAKALLTVLATHLLRTYSAQPGDRGSFQGGLAPARERRVREYVETHLDQELSLEVLAKTVDLSPSHFATLFRQSTGFTAHQYVCHRRVKHAQNLLIETAQPLVEIAAACGFTSQSQFTTLFRRFTGLPPGKFRQDQASARPAPPE</sequence>
<feature type="domain" description="HTH araC/xylS-type" evidence="4">
    <location>
        <begin position="190"/>
        <end position="288"/>
    </location>
</feature>
<dbReference type="GO" id="GO:0003700">
    <property type="term" value="F:DNA-binding transcription factor activity"/>
    <property type="evidence" value="ECO:0007669"/>
    <property type="project" value="InterPro"/>
</dbReference>
<evidence type="ECO:0000313" key="5">
    <source>
        <dbReference type="EMBL" id="SNT36900.1"/>
    </source>
</evidence>
<dbReference type="Gene3D" id="1.10.10.60">
    <property type="entry name" value="Homeodomain-like"/>
    <property type="match status" value="2"/>
</dbReference>
<dbReference type="InterPro" id="IPR018060">
    <property type="entry name" value="HTH_AraC"/>
</dbReference>
<gene>
    <name evidence="5" type="ORF">SAMN05421770_10967</name>
</gene>
<dbReference type="SUPFAM" id="SSF46689">
    <property type="entry name" value="Homeodomain-like"/>
    <property type="match status" value="2"/>
</dbReference>
<name>A0A239M2T4_9BACT</name>
<dbReference type="Pfam" id="PF12833">
    <property type="entry name" value="HTH_18"/>
    <property type="match status" value="1"/>
</dbReference>
<evidence type="ECO:0000256" key="2">
    <source>
        <dbReference type="ARBA" id="ARBA00023125"/>
    </source>
</evidence>
<dbReference type="PRINTS" id="PR00032">
    <property type="entry name" value="HTHARAC"/>
</dbReference>
<keyword evidence="1" id="KW-0805">Transcription regulation</keyword>
<dbReference type="Proteomes" id="UP000198356">
    <property type="component" value="Unassembled WGS sequence"/>
</dbReference>
<dbReference type="InterPro" id="IPR018062">
    <property type="entry name" value="HTH_AraC-typ_CS"/>
</dbReference>
<evidence type="ECO:0000256" key="1">
    <source>
        <dbReference type="ARBA" id="ARBA00023015"/>
    </source>
</evidence>
<dbReference type="InterPro" id="IPR020449">
    <property type="entry name" value="Tscrpt_reg_AraC-type_HTH"/>
</dbReference>
<dbReference type="RefSeq" id="WP_089410049.1">
    <property type="nucleotide sequence ID" value="NZ_FZOU01000009.1"/>
</dbReference>
<dbReference type="GO" id="GO:0043565">
    <property type="term" value="F:sequence-specific DNA binding"/>
    <property type="evidence" value="ECO:0007669"/>
    <property type="project" value="InterPro"/>
</dbReference>
<evidence type="ECO:0000313" key="6">
    <source>
        <dbReference type="Proteomes" id="UP000198356"/>
    </source>
</evidence>
<dbReference type="InterPro" id="IPR009057">
    <property type="entry name" value="Homeodomain-like_sf"/>
</dbReference>
<evidence type="ECO:0000259" key="4">
    <source>
        <dbReference type="PROSITE" id="PS01124"/>
    </source>
</evidence>
<dbReference type="PROSITE" id="PS00041">
    <property type="entry name" value="HTH_ARAC_FAMILY_1"/>
    <property type="match status" value="1"/>
</dbReference>
<accession>A0A239M2T4</accession>
<evidence type="ECO:0000256" key="3">
    <source>
        <dbReference type="ARBA" id="ARBA00023163"/>
    </source>
</evidence>
<dbReference type="EMBL" id="FZOU01000009">
    <property type="protein sequence ID" value="SNT36900.1"/>
    <property type="molecule type" value="Genomic_DNA"/>
</dbReference>